<dbReference type="EMBL" id="CM000144">
    <property type="protein sequence ID" value="EEE67347.1"/>
    <property type="molecule type" value="Genomic_DNA"/>
</dbReference>
<reference evidence="2" key="1">
    <citation type="journal article" date="2005" name="PLoS Biol.">
        <title>The genomes of Oryza sativa: a history of duplications.</title>
        <authorList>
            <person name="Yu J."/>
            <person name="Wang J."/>
            <person name="Lin W."/>
            <person name="Li S."/>
            <person name="Li H."/>
            <person name="Zhou J."/>
            <person name="Ni P."/>
            <person name="Dong W."/>
            <person name="Hu S."/>
            <person name="Zeng C."/>
            <person name="Zhang J."/>
            <person name="Zhang Y."/>
            <person name="Li R."/>
            <person name="Xu Z."/>
            <person name="Li S."/>
            <person name="Li X."/>
            <person name="Zheng H."/>
            <person name="Cong L."/>
            <person name="Lin L."/>
            <person name="Yin J."/>
            <person name="Geng J."/>
            <person name="Li G."/>
            <person name="Shi J."/>
            <person name="Liu J."/>
            <person name="Lv H."/>
            <person name="Li J."/>
            <person name="Wang J."/>
            <person name="Deng Y."/>
            <person name="Ran L."/>
            <person name="Shi X."/>
            <person name="Wang X."/>
            <person name="Wu Q."/>
            <person name="Li C."/>
            <person name="Ren X."/>
            <person name="Wang J."/>
            <person name="Wang X."/>
            <person name="Li D."/>
            <person name="Liu D."/>
            <person name="Zhang X."/>
            <person name="Ji Z."/>
            <person name="Zhao W."/>
            <person name="Sun Y."/>
            <person name="Zhang Z."/>
            <person name="Bao J."/>
            <person name="Han Y."/>
            <person name="Dong L."/>
            <person name="Ji J."/>
            <person name="Chen P."/>
            <person name="Wu S."/>
            <person name="Liu J."/>
            <person name="Xiao Y."/>
            <person name="Bu D."/>
            <person name="Tan J."/>
            <person name="Yang L."/>
            <person name="Ye C."/>
            <person name="Zhang J."/>
            <person name="Xu J."/>
            <person name="Zhou Y."/>
            <person name="Yu Y."/>
            <person name="Zhang B."/>
            <person name="Zhuang S."/>
            <person name="Wei H."/>
            <person name="Liu B."/>
            <person name="Lei M."/>
            <person name="Yu H."/>
            <person name="Li Y."/>
            <person name="Xu H."/>
            <person name="Wei S."/>
            <person name="He X."/>
            <person name="Fang L."/>
            <person name="Zhang Z."/>
            <person name="Zhang Y."/>
            <person name="Huang X."/>
            <person name="Su Z."/>
            <person name="Tong W."/>
            <person name="Li J."/>
            <person name="Tong Z."/>
            <person name="Li S."/>
            <person name="Ye J."/>
            <person name="Wang L."/>
            <person name="Fang L."/>
            <person name="Lei T."/>
            <person name="Chen C."/>
            <person name="Chen H."/>
            <person name="Xu Z."/>
            <person name="Li H."/>
            <person name="Huang H."/>
            <person name="Zhang F."/>
            <person name="Xu H."/>
            <person name="Li N."/>
            <person name="Zhao C."/>
            <person name="Li S."/>
            <person name="Dong L."/>
            <person name="Huang Y."/>
            <person name="Li L."/>
            <person name="Xi Y."/>
            <person name="Qi Q."/>
            <person name="Li W."/>
            <person name="Zhang B."/>
            <person name="Hu W."/>
            <person name="Zhang Y."/>
            <person name="Tian X."/>
            <person name="Jiao Y."/>
            <person name="Liang X."/>
            <person name="Jin J."/>
            <person name="Gao L."/>
            <person name="Zheng W."/>
            <person name="Hao B."/>
            <person name="Liu S."/>
            <person name="Wang W."/>
            <person name="Yuan L."/>
            <person name="Cao M."/>
            <person name="McDermott J."/>
            <person name="Samudrala R."/>
            <person name="Wang J."/>
            <person name="Wong G.K."/>
            <person name="Yang H."/>
        </authorList>
    </citation>
    <scope>NUCLEOTIDE SEQUENCE [LARGE SCALE GENOMIC DNA]</scope>
</reference>
<dbReference type="AlphaFoldDB" id="B9FXR0"/>
<organism evidence="2">
    <name type="scientific">Oryza sativa subsp. japonica</name>
    <name type="common">Rice</name>
    <dbReference type="NCBI Taxonomy" id="39947"/>
    <lineage>
        <taxon>Eukaryota</taxon>
        <taxon>Viridiplantae</taxon>
        <taxon>Streptophyta</taxon>
        <taxon>Embryophyta</taxon>
        <taxon>Tracheophyta</taxon>
        <taxon>Spermatophyta</taxon>
        <taxon>Magnoliopsida</taxon>
        <taxon>Liliopsida</taxon>
        <taxon>Poales</taxon>
        <taxon>Poaceae</taxon>
        <taxon>BOP clade</taxon>
        <taxon>Oryzoideae</taxon>
        <taxon>Oryzeae</taxon>
        <taxon>Oryzinae</taxon>
        <taxon>Oryza</taxon>
        <taxon>Oryza sativa</taxon>
    </lineage>
</organism>
<keyword evidence="1" id="KW-1133">Transmembrane helix</keyword>
<evidence type="ECO:0000313" key="2">
    <source>
        <dbReference type="EMBL" id="EEE67347.1"/>
    </source>
</evidence>
<keyword evidence="1" id="KW-0472">Membrane</keyword>
<dbReference type="Proteomes" id="UP000007752">
    <property type="component" value="Chromosome 7"/>
</dbReference>
<evidence type="ECO:0000256" key="1">
    <source>
        <dbReference type="SAM" id="Phobius"/>
    </source>
</evidence>
<keyword evidence="1" id="KW-0812">Transmembrane</keyword>
<proteinExistence type="predicted"/>
<reference evidence="2" key="2">
    <citation type="submission" date="2008-12" db="EMBL/GenBank/DDBJ databases">
        <title>Improved gene annotation of the rice (Oryza sativa) genomes.</title>
        <authorList>
            <person name="Wang J."/>
            <person name="Li R."/>
            <person name="Fan W."/>
            <person name="Huang Q."/>
            <person name="Zhang J."/>
            <person name="Zhou Y."/>
            <person name="Hu Y."/>
            <person name="Zi S."/>
            <person name="Li J."/>
            <person name="Ni P."/>
            <person name="Zheng H."/>
            <person name="Zhang Y."/>
            <person name="Zhao M."/>
            <person name="Hao Q."/>
            <person name="McDermott J."/>
            <person name="Samudrala R."/>
            <person name="Kristiansen K."/>
            <person name="Wong G.K.-S."/>
        </authorList>
    </citation>
    <scope>NUCLEOTIDE SEQUENCE</scope>
</reference>
<protein>
    <submittedName>
        <fullName evidence="2">Uncharacterized protein</fullName>
    </submittedName>
</protein>
<gene>
    <name evidence="2" type="ORF">OsJ_24610</name>
</gene>
<sequence>MPNDSLVGAATEWDRRRARSNGWLRRAVYSSARDLDDARASPMAAHAPLRFSVAPTAAAKPKVVGKLPLKGEKFSLRLCLRKLCYIWACVLFLNAILMMRWTKKARDSIPAHLGTFPDDVGMAQARVFRHNVLQSTANEIVRLGDQDNQSFEILLRYLGEAKEEIAKAASKMSGAAASFHFISFQMFSFQMFQSLNGIHATVPFELF</sequence>
<name>B9FXR0_ORYSJ</name>
<accession>B9FXR0</accession>
<feature type="transmembrane region" description="Helical" evidence="1">
    <location>
        <begin position="83"/>
        <end position="101"/>
    </location>
</feature>